<comment type="caution">
    <text evidence="1">The sequence shown here is derived from an EMBL/GenBank/DDBJ whole genome shotgun (WGS) entry which is preliminary data.</text>
</comment>
<evidence type="ECO:0000313" key="1">
    <source>
        <dbReference type="EMBL" id="RHZ80900.1"/>
    </source>
</evidence>
<organism evidence="1 2">
    <name type="scientific">Diversispora epigaea</name>
    <dbReference type="NCBI Taxonomy" id="1348612"/>
    <lineage>
        <taxon>Eukaryota</taxon>
        <taxon>Fungi</taxon>
        <taxon>Fungi incertae sedis</taxon>
        <taxon>Mucoromycota</taxon>
        <taxon>Glomeromycotina</taxon>
        <taxon>Glomeromycetes</taxon>
        <taxon>Diversisporales</taxon>
        <taxon>Diversisporaceae</taxon>
        <taxon>Diversispora</taxon>
    </lineage>
</organism>
<accession>A0A397J7Z5</accession>
<gene>
    <name evidence="1" type="ORF">Glove_130g112</name>
</gene>
<dbReference type="Proteomes" id="UP000266861">
    <property type="component" value="Unassembled WGS sequence"/>
</dbReference>
<sequence length="150" mass="17431">MKVFGTNNLRTTRKPIFRTNRKLKKSVDTITINRSHQQIILKGQERINQENELWKQRESPSRQNCLIVNSIVQEVEVRVQHIISLTEEDEEVIAIPISIIKENIEENILNLEIPEETQQINLNNLKQLSTINRQQLAVLITAMTIAINNN</sequence>
<protein>
    <submittedName>
        <fullName evidence="1">Uncharacterized protein</fullName>
    </submittedName>
</protein>
<proteinExistence type="predicted"/>
<dbReference type="EMBL" id="PQFF01000121">
    <property type="protein sequence ID" value="RHZ80900.1"/>
    <property type="molecule type" value="Genomic_DNA"/>
</dbReference>
<name>A0A397J7Z5_9GLOM</name>
<reference evidence="1 2" key="1">
    <citation type="submission" date="2018-08" db="EMBL/GenBank/DDBJ databases">
        <title>Genome and evolution of the arbuscular mycorrhizal fungus Diversispora epigaea (formerly Glomus versiforme) and its bacterial endosymbionts.</title>
        <authorList>
            <person name="Sun X."/>
            <person name="Fei Z."/>
            <person name="Harrison M."/>
        </authorList>
    </citation>
    <scope>NUCLEOTIDE SEQUENCE [LARGE SCALE GENOMIC DNA]</scope>
    <source>
        <strain evidence="1 2">IT104</strain>
    </source>
</reference>
<keyword evidence="2" id="KW-1185">Reference proteome</keyword>
<evidence type="ECO:0000313" key="2">
    <source>
        <dbReference type="Proteomes" id="UP000266861"/>
    </source>
</evidence>
<dbReference type="AlphaFoldDB" id="A0A397J7Z5"/>